<keyword evidence="1" id="KW-0812">Transmembrane</keyword>
<dbReference type="AlphaFoldDB" id="A0A8J3U8F0"/>
<dbReference type="Proteomes" id="UP000622547">
    <property type="component" value="Unassembled WGS sequence"/>
</dbReference>
<comment type="caution">
    <text evidence="2">The sequence shown here is derived from an EMBL/GenBank/DDBJ whole genome shotgun (WGS) entry which is preliminary data.</text>
</comment>
<organism evidence="2 3">
    <name type="scientific">Planotetraspora phitsanulokensis</name>
    <dbReference type="NCBI Taxonomy" id="575192"/>
    <lineage>
        <taxon>Bacteria</taxon>
        <taxon>Bacillati</taxon>
        <taxon>Actinomycetota</taxon>
        <taxon>Actinomycetes</taxon>
        <taxon>Streptosporangiales</taxon>
        <taxon>Streptosporangiaceae</taxon>
        <taxon>Planotetraspora</taxon>
    </lineage>
</organism>
<protein>
    <submittedName>
        <fullName evidence="2">Uncharacterized protein</fullName>
    </submittedName>
</protein>
<keyword evidence="3" id="KW-1185">Reference proteome</keyword>
<sequence>MGISRKCPTGLPACADLPGMCRSAWGCATPLRGVAPVAALATVVATVVAALPVAASVALPGAQQ</sequence>
<reference evidence="2 3" key="1">
    <citation type="submission" date="2021-01" db="EMBL/GenBank/DDBJ databases">
        <title>Whole genome shotgun sequence of Planotetraspora phitsanulokensis NBRC 104273.</title>
        <authorList>
            <person name="Komaki H."/>
            <person name="Tamura T."/>
        </authorList>
    </citation>
    <scope>NUCLEOTIDE SEQUENCE [LARGE SCALE GENOMIC DNA]</scope>
    <source>
        <strain evidence="2 3">NBRC 104273</strain>
    </source>
</reference>
<evidence type="ECO:0000313" key="2">
    <source>
        <dbReference type="EMBL" id="GII40052.1"/>
    </source>
</evidence>
<dbReference type="EMBL" id="BOOP01000023">
    <property type="protein sequence ID" value="GII40052.1"/>
    <property type="molecule type" value="Genomic_DNA"/>
</dbReference>
<evidence type="ECO:0000256" key="1">
    <source>
        <dbReference type="SAM" id="Phobius"/>
    </source>
</evidence>
<keyword evidence="1" id="KW-1133">Transmembrane helix</keyword>
<evidence type="ECO:0000313" key="3">
    <source>
        <dbReference type="Proteomes" id="UP000622547"/>
    </source>
</evidence>
<keyword evidence="1" id="KW-0472">Membrane</keyword>
<feature type="transmembrane region" description="Helical" evidence="1">
    <location>
        <begin position="33"/>
        <end position="59"/>
    </location>
</feature>
<accession>A0A8J3U8F0</accession>
<name>A0A8J3U8F0_9ACTN</name>
<gene>
    <name evidence="2" type="ORF">Pph01_50550</name>
</gene>
<proteinExistence type="predicted"/>